<evidence type="ECO:0000256" key="3">
    <source>
        <dbReference type="ARBA" id="ARBA00022741"/>
    </source>
</evidence>
<evidence type="ECO:0000256" key="2">
    <source>
        <dbReference type="ARBA" id="ARBA00011963"/>
    </source>
</evidence>
<evidence type="ECO:0000256" key="7">
    <source>
        <dbReference type="SAM" id="MobiDB-lite"/>
    </source>
</evidence>
<accession>A0ABV2V3V0</accession>
<feature type="compositionally biased region" description="Basic and acidic residues" evidence="7">
    <location>
        <begin position="407"/>
        <end position="418"/>
    </location>
</feature>
<comment type="similarity">
    <text evidence="1">Belongs to the zeta toxin family.</text>
</comment>
<organism evidence="9 10">
    <name type="scientific">Streptomyces ossamyceticus</name>
    <dbReference type="NCBI Taxonomy" id="249581"/>
    <lineage>
        <taxon>Bacteria</taxon>
        <taxon>Bacillati</taxon>
        <taxon>Actinomycetota</taxon>
        <taxon>Actinomycetes</taxon>
        <taxon>Kitasatosporales</taxon>
        <taxon>Streptomycetaceae</taxon>
        <taxon>Streptomyces</taxon>
    </lineage>
</organism>
<feature type="compositionally biased region" description="Low complexity" evidence="7">
    <location>
        <begin position="8"/>
        <end position="27"/>
    </location>
</feature>
<dbReference type="Proteomes" id="UP001550210">
    <property type="component" value="Unassembled WGS sequence"/>
</dbReference>
<feature type="compositionally biased region" description="Low complexity" evidence="7">
    <location>
        <begin position="475"/>
        <end position="487"/>
    </location>
</feature>
<comment type="caution">
    <text evidence="9">The sequence shown here is derived from an EMBL/GenBank/DDBJ whole genome shotgun (WGS) entry which is preliminary data.</text>
</comment>
<feature type="region of interest" description="Disordered" evidence="7">
    <location>
        <begin position="369"/>
        <end position="442"/>
    </location>
</feature>
<evidence type="ECO:0000313" key="10">
    <source>
        <dbReference type="Proteomes" id="UP001550210"/>
    </source>
</evidence>
<evidence type="ECO:0000256" key="5">
    <source>
        <dbReference type="ARBA" id="ARBA00032897"/>
    </source>
</evidence>
<dbReference type="Gene3D" id="3.40.50.300">
    <property type="entry name" value="P-loop containing nucleotide triphosphate hydrolases"/>
    <property type="match status" value="1"/>
</dbReference>
<evidence type="ECO:0000313" key="9">
    <source>
        <dbReference type="EMBL" id="MET9848492.1"/>
    </source>
</evidence>
<protein>
    <recommendedName>
        <fullName evidence="5">UDP-N-acetylglucosamine kinase</fullName>
        <ecNumber evidence="2">2.7.1.176</ecNumber>
    </recommendedName>
    <alternativeName>
        <fullName evidence="5">UDP-N-acetylglucosamine kinase</fullName>
    </alternativeName>
</protein>
<feature type="compositionally biased region" description="Basic and acidic residues" evidence="7">
    <location>
        <begin position="383"/>
        <end position="398"/>
    </location>
</feature>
<feature type="domain" description="Zeta toxin" evidence="8">
    <location>
        <begin position="53"/>
        <end position="245"/>
    </location>
</feature>
<dbReference type="PANTHER" id="PTHR48125">
    <property type="entry name" value="LP07818P1"/>
    <property type="match status" value="1"/>
</dbReference>
<feature type="region of interest" description="Disordered" evidence="7">
    <location>
        <begin position="466"/>
        <end position="526"/>
    </location>
</feature>
<dbReference type="EC" id="2.7.1.176" evidence="2"/>
<dbReference type="InterPro" id="IPR010488">
    <property type="entry name" value="Zeta_toxin_domain"/>
</dbReference>
<dbReference type="InterPro" id="IPR027417">
    <property type="entry name" value="P-loop_NTPase"/>
</dbReference>
<evidence type="ECO:0000256" key="1">
    <source>
        <dbReference type="ARBA" id="ARBA00009104"/>
    </source>
</evidence>
<evidence type="ECO:0000259" key="8">
    <source>
        <dbReference type="Pfam" id="PF06414"/>
    </source>
</evidence>
<dbReference type="InterPro" id="IPR025662">
    <property type="entry name" value="Sigma_54_int_dom_ATP-bd_1"/>
</dbReference>
<name>A0ABV2V3V0_9ACTN</name>
<gene>
    <name evidence="9" type="ORF">ABZZ21_28910</name>
</gene>
<evidence type="ECO:0000256" key="4">
    <source>
        <dbReference type="ARBA" id="ARBA00022840"/>
    </source>
</evidence>
<dbReference type="SUPFAM" id="SSF52540">
    <property type="entry name" value="P-loop containing nucleoside triphosphate hydrolases"/>
    <property type="match status" value="1"/>
</dbReference>
<keyword evidence="10" id="KW-1185">Reference proteome</keyword>
<evidence type="ECO:0000256" key="6">
    <source>
        <dbReference type="ARBA" id="ARBA00048178"/>
    </source>
</evidence>
<dbReference type="PANTHER" id="PTHR48125:SF10">
    <property type="entry name" value="OS12G0136300 PROTEIN"/>
    <property type="match status" value="1"/>
</dbReference>
<reference evidence="9 10" key="1">
    <citation type="submission" date="2024-06" db="EMBL/GenBank/DDBJ databases">
        <title>The Natural Products Discovery Center: Release of the First 8490 Sequenced Strains for Exploring Actinobacteria Biosynthetic Diversity.</title>
        <authorList>
            <person name="Kalkreuter E."/>
            <person name="Kautsar S.A."/>
            <person name="Yang D."/>
            <person name="Bader C.D."/>
            <person name="Teijaro C.N."/>
            <person name="Fluegel L."/>
            <person name="Davis C.M."/>
            <person name="Simpson J.R."/>
            <person name="Lauterbach L."/>
            <person name="Steele A.D."/>
            <person name="Gui C."/>
            <person name="Meng S."/>
            <person name="Li G."/>
            <person name="Viehrig K."/>
            <person name="Ye F."/>
            <person name="Su P."/>
            <person name="Kiefer A.F."/>
            <person name="Nichols A."/>
            <person name="Cepeda A.J."/>
            <person name="Yan W."/>
            <person name="Fan B."/>
            <person name="Jiang Y."/>
            <person name="Adhikari A."/>
            <person name="Zheng C.-J."/>
            <person name="Schuster L."/>
            <person name="Cowan T.M."/>
            <person name="Smanski M.J."/>
            <person name="Chevrette M.G."/>
            <person name="De Carvalho L.P.S."/>
            <person name="Shen B."/>
        </authorList>
    </citation>
    <scope>NUCLEOTIDE SEQUENCE [LARGE SCALE GENOMIC DNA]</scope>
    <source>
        <strain evidence="9 10">NPDC006434</strain>
    </source>
</reference>
<dbReference type="Pfam" id="PF06414">
    <property type="entry name" value="Zeta_toxin"/>
    <property type="match status" value="1"/>
</dbReference>
<dbReference type="EMBL" id="JBEXPZ010000041">
    <property type="protein sequence ID" value="MET9848492.1"/>
    <property type="molecule type" value="Genomic_DNA"/>
</dbReference>
<feature type="region of interest" description="Disordered" evidence="7">
    <location>
        <begin position="1"/>
        <end position="30"/>
    </location>
</feature>
<dbReference type="PROSITE" id="PS00675">
    <property type="entry name" value="SIGMA54_INTERACT_1"/>
    <property type="match status" value="1"/>
</dbReference>
<keyword evidence="3" id="KW-0547">Nucleotide-binding</keyword>
<comment type="catalytic activity">
    <reaction evidence="6">
        <text>UDP-N-acetyl-alpha-D-glucosamine + ATP = UDP-N-acetyl-alpha-D-glucosamine 3'-phosphate + ADP + H(+)</text>
        <dbReference type="Rhea" id="RHEA:32671"/>
        <dbReference type="ChEBI" id="CHEBI:15378"/>
        <dbReference type="ChEBI" id="CHEBI:30616"/>
        <dbReference type="ChEBI" id="CHEBI:57705"/>
        <dbReference type="ChEBI" id="CHEBI:64353"/>
        <dbReference type="ChEBI" id="CHEBI:456216"/>
        <dbReference type="EC" id="2.7.1.176"/>
    </reaction>
</comment>
<sequence>MSRSPNDPATSAGAQTGTPTGTPKGPTLEGRLPLAENQRIFREQIAPVFLDGCAPQRAPVAVIVAGQTGAGKTAVTRMVKDALDRGGPSAWINMDFYNPHHPEYARWQAERPQEADALVRPDGDRWWEQAQDLALSRGYNILLESAMVTPAEYEDICRRIRSARLPEGVAPYRIETAFVAVPGPVSRLGVMTRYLDELQRHGHGRLVDPDIHDAALRGVVRGAAALEREGLGDFASVLRRGGETVHMQHIAPGGLSSDVAGTRGAGASLVGAVEREHARVQTTAEAAQFVARHAAAVVTAPDYALPELDRIARSAAPILPAPEAPWRAVADRAAALRTAEPPQRPEPTLLARGDHEVVDLLAHNLAERHTAVSRGDTNPATAARHEHTTDRLLGELSRRSALSPEARGAEETHRRALRADPTPQATPPPARQGAGPSTGAGAGTGVGAVAGASTGSGTTATAGIGTGIGGGAAAGAGSNPAAAAAAARSRSVVAPQSPTSGARTPAAPPRALPAARPAEPPPGRGR</sequence>
<dbReference type="RefSeq" id="WP_355400437.1">
    <property type="nucleotide sequence ID" value="NZ_JBEGHN010000061.1"/>
</dbReference>
<proteinExistence type="inferred from homology"/>
<keyword evidence="4" id="KW-0067">ATP-binding</keyword>